<organism evidence="3 4">
    <name type="scientific">Uliginosibacterium silvisoli</name>
    <dbReference type="NCBI Taxonomy" id="3114758"/>
    <lineage>
        <taxon>Bacteria</taxon>
        <taxon>Pseudomonadati</taxon>
        <taxon>Pseudomonadota</taxon>
        <taxon>Betaproteobacteria</taxon>
        <taxon>Rhodocyclales</taxon>
        <taxon>Zoogloeaceae</taxon>
        <taxon>Uliginosibacterium</taxon>
    </lineage>
</organism>
<keyword evidence="2" id="KW-0812">Transmembrane</keyword>
<keyword evidence="4" id="KW-1185">Reference proteome</keyword>
<proteinExistence type="predicted"/>
<feature type="transmembrane region" description="Helical" evidence="2">
    <location>
        <begin position="314"/>
        <end position="331"/>
    </location>
</feature>
<feature type="transmembrane region" description="Helical" evidence="2">
    <location>
        <begin position="232"/>
        <end position="254"/>
    </location>
</feature>
<dbReference type="Proteomes" id="UP001331561">
    <property type="component" value="Unassembled WGS sequence"/>
</dbReference>
<dbReference type="InterPro" id="IPR011990">
    <property type="entry name" value="TPR-like_helical_dom_sf"/>
</dbReference>
<reference evidence="3 4" key="1">
    <citation type="submission" date="2024-01" db="EMBL/GenBank/DDBJ databases">
        <title>Uliginosibacterium soil sp. nov.</title>
        <authorList>
            <person name="Lv Y."/>
        </authorList>
    </citation>
    <scope>NUCLEOTIDE SEQUENCE [LARGE SCALE GENOMIC DNA]</scope>
    <source>
        <strain evidence="3 4">H3</strain>
    </source>
</reference>
<feature type="transmembrane region" description="Helical" evidence="2">
    <location>
        <begin position="275"/>
        <end position="294"/>
    </location>
</feature>
<accession>A0ABU6K0T2</accession>
<feature type="transmembrane region" description="Helical" evidence="2">
    <location>
        <begin position="101"/>
        <end position="121"/>
    </location>
</feature>
<evidence type="ECO:0008006" key="5">
    <source>
        <dbReference type="Google" id="ProtNLM"/>
    </source>
</evidence>
<feature type="compositionally biased region" description="Acidic residues" evidence="1">
    <location>
        <begin position="180"/>
        <end position="192"/>
    </location>
</feature>
<keyword evidence="2" id="KW-1133">Transmembrane helix</keyword>
<evidence type="ECO:0000313" key="4">
    <source>
        <dbReference type="Proteomes" id="UP001331561"/>
    </source>
</evidence>
<feature type="transmembrane region" description="Helical" evidence="2">
    <location>
        <begin position="34"/>
        <end position="58"/>
    </location>
</feature>
<keyword evidence="2" id="KW-0472">Membrane</keyword>
<name>A0ABU6K0T2_9RHOO</name>
<dbReference type="Gene3D" id="1.25.40.10">
    <property type="entry name" value="Tetratricopeptide repeat domain"/>
    <property type="match status" value="1"/>
</dbReference>
<dbReference type="RefSeq" id="WP_327598159.1">
    <property type="nucleotide sequence ID" value="NZ_JAYXHS010000001.1"/>
</dbReference>
<comment type="caution">
    <text evidence="3">The sequence shown here is derived from an EMBL/GenBank/DDBJ whole genome shotgun (WGS) entry which is preliminary data.</text>
</comment>
<gene>
    <name evidence="3" type="ORF">VVD49_05660</name>
</gene>
<protein>
    <recommendedName>
        <fullName evidence="5">Tetratricopeptide repeat protein</fullName>
    </recommendedName>
</protein>
<feature type="compositionally biased region" description="Low complexity" evidence="1">
    <location>
        <begin position="167"/>
        <end position="179"/>
    </location>
</feature>
<feature type="region of interest" description="Disordered" evidence="1">
    <location>
        <begin position="167"/>
        <end position="197"/>
    </location>
</feature>
<evidence type="ECO:0000256" key="1">
    <source>
        <dbReference type="SAM" id="MobiDB-lite"/>
    </source>
</evidence>
<sequence length="555" mass="61052">MTDQLRIHEKQAGIAPFQTRLPFLFGFPLKTGPMVFLACITLGSVLAGVALGSFAVILKGTLAYLSLRYAFNLLDLFSLGRFESESPDMTLTGTERRPAKFGLVLVLFIAIAVALGSMQVAHRVESDPVVRAQLQAVRAAEEKAAMEAMQREAAAYDKRIGIDPSPATAPVEAEAPAPEAGDEDGDHAEPEDTPTVAGPAAVATTLPVAGEAVADFDLPQPGDALWFRLQPVWYWLVVLALSLMLPAAVIVIALEDKFFKALNPANLVSLLRTMGANYFILWACCLLLVGGRQLALSLGADWAPWLRFPAEMAIAGYLGMVLFCMIGYVLYQYHQELGLEVTVDFDGHREREAKEKSQRDGRVPVVPDDPLEARLQPLLARGKVSDAVAELRDFMRYDKLDPKLNTRMHQLHMLQGDDAQTLAHGQVWIQSLARAGLAREAYDAHEALLRLQPEFVVESGDAILCIARGAWQARDFKRAGRVIQGFDKRFPKHRDTPAVLFLAAQLSSEYLRQHDHAIRLLQMLIRHYPDAEPTAEARTYLQVLERVAAQGASAG</sequence>
<evidence type="ECO:0000313" key="3">
    <source>
        <dbReference type="EMBL" id="MEC5385199.1"/>
    </source>
</evidence>
<evidence type="ECO:0000256" key="2">
    <source>
        <dbReference type="SAM" id="Phobius"/>
    </source>
</evidence>
<dbReference type="EMBL" id="JAYXHS010000001">
    <property type="protein sequence ID" value="MEC5385199.1"/>
    <property type="molecule type" value="Genomic_DNA"/>
</dbReference>